<name>A0ABX0U4B2_9SPHN</name>
<evidence type="ECO:0000313" key="3">
    <source>
        <dbReference type="Proteomes" id="UP000788153"/>
    </source>
</evidence>
<comment type="caution">
    <text evidence="2">The sequence shown here is derived from an EMBL/GenBank/DDBJ whole genome shotgun (WGS) entry which is preliminary data.</text>
</comment>
<dbReference type="Pfam" id="PF13527">
    <property type="entry name" value="Acetyltransf_9"/>
    <property type="match status" value="1"/>
</dbReference>
<dbReference type="Proteomes" id="UP000788153">
    <property type="component" value="Unassembled WGS sequence"/>
</dbReference>
<dbReference type="InterPro" id="IPR016181">
    <property type="entry name" value="Acyl_CoA_acyltransferase"/>
</dbReference>
<protein>
    <submittedName>
        <fullName evidence="2">N-acetyltransferase YhbS</fullName>
    </submittedName>
</protein>
<dbReference type="RefSeq" id="WP_140046856.1">
    <property type="nucleotide sequence ID" value="NZ_BAAAEV010000001.1"/>
</dbReference>
<dbReference type="EMBL" id="JAASQP010000001">
    <property type="protein sequence ID" value="NIJ24501.1"/>
    <property type="molecule type" value="Genomic_DNA"/>
</dbReference>
<proteinExistence type="predicted"/>
<reference evidence="2 3" key="1">
    <citation type="submission" date="2020-03" db="EMBL/GenBank/DDBJ databases">
        <title>Genomic Encyclopedia of Type Strains, Phase IV (KMG-IV): sequencing the most valuable type-strain genomes for metagenomic binning, comparative biology and taxonomic classification.</title>
        <authorList>
            <person name="Goeker M."/>
        </authorList>
    </citation>
    <scope>NUCLEOTIDE SEQUENCE [LARGE SCALE GENOMIC DNA]</scope>
    <source>
        <strain evidence="2 3">DSM 22753</strain>
    </source>
</reference>
<gene>
    <name evidence="2" type="ORF">FHT01_002043</name>
</gene>
<evidence type="ECO:0000313" key="2">
    <source>
        <dbReference type="EMBL" id="NIJ24501.1"/>
    </source>
</evidence>
<dbReference type="SUPFAM" id="SSF55729">
    <property type="entry name" value="Acyl-CoA N-acyltransferases (Nat)"/>
    <property type="match status" value="1"/>
</dbReference>
<organism evidence="2 3">
    <name type="scientific">Sphingomonas japonica</name>
    <dbReference type="NCBI Taxonomy" id="511662"/>
    <lineage>
        <taxon>Bacteria</taxon>
        <taxon>Pseudomonadati</taxon>
        <taxon>Pseudomonadota</taxon>
        <taxon>Alphaproteobacteria</taxon>
        <taxon>Sphingomonadales</taxon>
        <taxon>Sphingomonadaceae</taxon>
        <taxon>Sphingomonas</taxon>
    </lineage>
</organism>
<accession>A0ABX0U4B2</accession>
<dbReference type="InterPro" id="IPR000182">
    <property type="entry name" value="GNAT_dom"/>
</dbReference>
<keyword evidence="3" id="KW-1185">Reference proteome</keyword>
<dbReference type="PROSITE" id="PS51186">
    <property type="entry name" value="GNAT"/>
    <property type="match status" value="1"/>
</dbReference>
<evidence type="ECO:0000259" key="1">
    <source>
        <dbReference type="PROSITE" id="PS51186"/>
    </source>
</evidence>
<dbReference type="Gene3D" id="3.40.630.30">
    <property type="match status" value="1"/>
</dbReference>
<sequence length="172" mass="18245">MLPLVPIADVDADAVEALLDRAFGTDRLAKTAYRVREGLAPIASLSFAAIGDGGHLAATIQCWPVALHLDAGEQVPMVMVGPIAVDPARQLAGLGQRLTHHALAMADRSALAGAQAQMLVGDPEYYARFFGFSDSPTRDWRLPGPFERRRLLARGMVPTGAGIVVPRVPALA</sequence>
<feature type="domain" description="N-acetyltransferase" evidence="1">
    <location>
        <begin position="2"/>
        <end position="153"/>
    </location>
</feature>